<dbReference type="GO" id="GO:0005773">
    <property type="term" value="C:vacuole"/>
    <property type="evidence" value="ECO:0007669"/>
    <property type="project" value="GOC"/>
</dbReference>
<feature type="compositionally biased region" description="Acidic residues" evidence="1">
    <location>
        <begin position="456"/>
        <end position="465"/>
    </location>
</feature>
<protein>
    <submittedName>
        <fullName evidence="3">Protein phosphatase regulator</fullName>
    </submittedName>
</protein>
<evidence type="ECO:0000256" key="1">
    <source>
        <dbReference type="SAM" id="MobiDB-lite"/>
    </source>
</evidence>
<dbReference type="InterPro" id="IPR052292">
    <property type="entry name" value="Glucose_repression_reg"/>
</dbReference>
<dbReference type="GO" id="GO:0007039">
    <property type="term" value="P:protein catabolic process in the vacuole"/>
    <property type="evidence" value="ECO:0007669"/>
    <property type="project" value="TreeGrafter"/>
</dbReference>
<dbReference type="PANTHER" id="PTHR28051">
    <property type="entry name" value="PROTEIN MTL1-RELATED"/>
    <property type="match status" value="1"/>
</dbReference>
<organism evidence="3 4">
    <name type="scientific">Tilletia horrida</name>
    <dbReference type="NCBI Taxonomy" id="155126"/>
    <lineage>
        <taxon>Eukaryota</taxon>
        <taxon>Fungi</taxon>
        <taxon>Dikarya</taxon>
        <taxon>Basidiomycota</taxon>
        <taxon>Ustilaginomycotina</taxon>
        <taxon>Exobasidiomycetes</taxon>
        <taxon>Tilletiales</taxon>
        <taxon>Tilletiaceae</taxon>
        <taxon>Tilletia</taxon>
    </lineage>
</organism>
<name>A0AAN6JMN9_9BASI</name>
<evidence type="ECO:0000313" key="4">
    <source>
        <dbReference type="Proteomes" id="UP001176521"/>
    </source>
</evidence>
<feature type="compositionally biased region" description="Low complexity" evidence="1">
    <location>
        <begin position="227"/>
        <end position="255"/>
    </location>
</feature>
<feature type="region of interest" description="Disordered" evidence="1">
    <location>
        <begin position="211"/>
        <end position="295"/>
    </location>
</feature>
<keyword evidence="4" id="KW-1185">Reference proteome</keyword>
<comment type="caution">
    <text evidence="3">The sequence shown here is derived from an EMBL/GenBank/DDBJ whole genome shotgun (WGS) entry which is preliminary data.</text>
</comment>
<dbReference type="GO" id="GO:0042149">
    <property type="term" value="P:cellular response to glucose starvation"/>
    <property type="evidence" value="ECO:0007669"/>
    <property type="project" value="TreeGrafter"/>
</dbReference>
<feature type="region of interest" description="Disordered" evidence="1">
    <location>
        <begin position="872"/>
        <end position="908"/>
    </location>
</feature>
<feature type="domain" description="Nitrogen regulatory protein areA GATA-like" evidence="2">
    <location>
        <begin position="39"/>
        <end position="66"/>
    </location>
</feature>
<dbReference type="Pfam" id="PF08550">
    <property type="entry name" value="GATA_AreA"/>
    <property type="match status" value="1"/>
</dbReference>
<feature type="compositionally biased region" description="Acidic residues" evidence="1">
    <location>
        <begin position="438"/>
        <end position="449"/>
    </location>
</feature>
<feature type="region of interest" description="Disordered" evidence="1">
    <location>
        <begin position="438"/>
        <end position="599"/>
    </location>
</feature>
<feature type="region of interest" description="Disordered" evidence="1">
    <location>
        <begin position="716"/>
        <end position="741"/>
    </location>
</feature>
<dbReference type="PANTHER" id="PTHR28051:SF1">
    <property type="entry name" value="PROTEIN MTL1-RELATED"/>
    <property type="match status" value="1"/>
</dbReference>
<feature type="non-terminal residue" evidence="3">
    <location>
        <position position="1"/>
    </location>
</feature>
<proteinExistence type="predicted"/>
<feature type="compositionally biased region" description="Low complexity" evidence="1">
    <location>
        <begin position="530"/>
        <end position="559"/>
    </location>
</feature>
<reference evidence="3" key="1">
    <citation type="journal article" date="2023" name="PhytoFront">
        <title>Draft Genome Resources of Seven Strains of Tilletia horrida, Causal Agent of Kernel Smut of Rice.</title>
        <authorList>
            <person name="Khanal S."/>
            <person name="Antony Babu S."/>
            <person name="Zhou X.G."/>
        </authorList>
    </citation>
    <scope>NUCLEOTIDE SEQUENCE</scope>
    <source>
        <strain evidence="3">TX3</strain>
    </source>
</reference>
<dbReference type="Proteomes" id="UP001176521">
    <property type="component" value="Unassembled WGS sequence"/>
</dbReference>
<feature type="compositionally biased region" description="Low complexity" evidence="1">
    <location>
        <begin position="875"/>
        <end position="886"/>
    </location>
</feature>
<gene>
    <name evidence="3" type="primary">REG1_1</name>
    <name evidence="3" type="ORF">OC842_007204</name>
</gene>
<sequence>ITDTTSPLPDDAQINTVLPSICVDYLSHNWDKDEQIWASWKAMTKSKNEITNGVRLENASWRTWAKQRGNLKTISPETLNWLKDSDVTWLYGPLHEKANPVPPPKQATFADRLGLENLPPQPADKHTGRKPRSSKTTAVAIAPPTKRSSTAPSSAQPSAAEYAQSQSRFGPDRRRGSAFPSSRPTPAPKSILKHRTIQDMLTLNIGRRAASPATQPDSMMFNPPTPGSIVSVTSSTSSSSSSSAAAAGGATLSGSQQHQVHGDGPLCIRSDTNLPETGLKAGVEGPVGPSTPTEGATDYLAAVRLSSGPIAASSSVSSSPSASTSIAPPRPALIRTEGTDNSAESGASGSTSGSRRSIVGFEGRGKRPDRHISFNHRVEQCIALDEASSDGPSTFIARSQTPSAFVSNAAIMVPDASSSAARGEQFLQLYEAEQNEDVDDHYVSEEEEEGQHLGNEVEEEEDLDEAGPQLAGGSSSAQVDGVLRHPSQLPAEDEDHSEYVHFRNSAHLGNMDGSQPRMYTGSASSEEDLSTSSSSDGYDSDALTMRSSSVGSVSDSSVGHFSTARDLMTSVGHPKPAGGQAKSRKGSFASSSSSSLPAPVQAMHTIAKLAPTLLKTSEAYPAPSPAVVDPTNFLQTLEHERLSAEQERARQFQPPVGFHFGHPSHSSGAHSYSTTTSSSWAAQSNPMFDPSYFANGASASLGNRQEIYGRSVPVSIPSFGGRDSSERYENRGPYSVSASATTTHQPDYSHYVFDPSSAGPAVSASSYHRLQQGNYHSHGQSHVAQQAEFDEFADDYLDDDDIDIDIDLGLDVDDVDLDLDLDDDDEDEDEYVSPSISYRNFHRQLEDGRRYSAAGGGPGKYAAAADALLRREQEQAAAATQAAQAQPDERMQTSVESLRPAQPSGVRR</sequence>
<accession>A0AAN6JMN9</accession>
<feature type="region of interest" description="Disordered" evidence="1">
    <location>
        <begin position="115"/>
        <end position="196"/>
    </location>
</feature>
<dbReference type="InterPro" id="IPR013860">
    <property type="entry name" value="AreA_GATA"/>
</dbReference>
<dbReference type="AlphaFoldDB" id="A0AAN6JMN9"/>
<evidence type="ECO:0000313" key="3">
    <source>
        <dbReference type="EMBL" id="KAK0520128.1"/>
    </source>
</evidence>
<evidence type="ECO:0000259" key="2">
    <source>
        <dbReference type="Pfam" id="PF08550"/>
    </source>
</evidence>
<dbReference type="EMBL" id="JAPDMQ010000843">
    <property type="protein sequence ID" value="KAK0520128.1"/>
    <property type="molecule type" value="Genomic_DNA"/>
</dbReference>
<feature type="compositionally biased region" description="Low complexity" evidence="1">
    <location>
        <begin position="311"/>
        <end position="327"/>
    </location>
</feature>
<feature type="compositionally biased region" description="Low complexity" evidence="1">
    <location>
        <begin position="342"/>
        <end position="357"/>
    </location>
</feature>
<feature type="compositionally biased region" description="Low complexity" evidence="1">
    <location>
        <begin position="148"/>
        <end position="167"/>
    </location>
</feature>
<feature type="region of interest" description="Disordered" evidence="1">
    <location>
        <begin position="311"/>
        <end position="367"/>
    </location>
</feature>